<keyword evidence="4" id="KW-0255">Endonuclease</keyword>
<organism evidence="8 9">
    <name type="scientific">Lentilactobacillus otakiensis DSM 19908 = JCM 15040</name>
    <dbReference type="NCBI Taxonomy" id="1423780"/>
    <lineage>
        <taxon>Bacteria</taxon>
        <taxon>Bacillati</taxon>
        <taxon>Bacillota</taxon>
        <taxon>Bacilli</taxon>
        <taxon>Lactobacillales</taxon>
        <taxon>Lactobacillaceae</taxon>
        <taxon>Lentilactobacillus</taxon>
    </lineage>
</organism>
<dbReference type="STRING" id="1423780.FD05_GL000947"/>
<dbReference type="GO" id="GO:0016787">
    <property type="term" value="F:hydrolase activity"/>
    <property type="evidence" value="ECO:0007669"/>
    <property type="project" value="UniProtKB-KW"/>
</dbReference>
<dbReference type="InterPro" id="IPR009614">
    <property type="entry name" value="YoeB_toxin"/>
</dbReference>
<keyword evidence="5" id="KW-0378">Hydrolase</keyword>
<dbReference type="GeneID" id="301048205"/>
<dbReference type="PATRIC" id="fig|1423780.4.peg.949"/>
<dbReference type="OrthoDB" id="9801102at2"/>
<evidence type="ECO:0000256" key="2">
    <source>
        <dbReference type="ARBA" id="ARBA00022649"/>
    </source>
</evidence>
<dbReference type="GO" id="GO:0045892">
    <property type="term" value="P:negative regulation of DNA-templated transcription"/>
    <property type="evidence" value="ECO:0007669"/>
    <property type="project" value="TreeGrafter"/>
</dbReference>
<accession>S4NJT6</accession>
<proteinExistence type="inferred from homology"/>
<evidence type="ECO:0000256" key="4">
    <source>
        <dbReference type="ARBA" id="ARBA00022759"/>
    </source>
</evidence>
<evidence type="ECO:0000256" key="3">
    <source>
        <dbReference type="ARBA" id="ARBA00022722"/>
    </source>
</evidence>
<dbReference type="EMBL" id="BASH01000009">
    <property type="protein sequence ID" value="GAD17562.1"/>
    <property type="molecule type" value="Genomic_DNA"/>
</dbReference>
<dbReference type="Gene3D" id="3.30.2310.20">
    <property type="entry name" value="RelE-like"/>
    <property type="match status" value="1"/>
</dbReference>
<evidence type="ECO:0000313" key="9">
    <source>
        <dbReference type="Proteomes" id="UP000016361"/>
    </source>
</evidence>
<reference evidence="9" key="1">
    <citation type="journal article" date="2013" name="Genome Announc.">
        <title>Draft Genome Sequence of D-Branched-Chain Amino Acid Producer Lactobacillus otakiensis JCM 15040T, Isolated from a Traditional Japanese Pickle.</title>
        <authorList>
            <person name="Doi K."/>
            <person name="Mori K."/>
            <person name="Mutaguchi Y."/>
            <person name="Tashiro K."/>
            <person name="Fujino Y."/>
            <person name="Ohmori T."/>
            <person name="Kuhara S."/>
            <person name="Ohshima T."/>
        </authorList>
    </citation>
    <scope>NUCLEOTIDE SEQUENCE [LARGE SCALE GENOMIC DNA]</scope>
    <source>
        <strain evidence="9">JCM 15040</strain>
    </source>
</reference>
<evidence type="ECO:0000313" key="8">
    <source>
        <dbReference type="EMBL" id="GAD17562.1"/>
    </source>
</evidence>
<name>S4NJT6_9LACO</name>
<dbReference type="Pfam" id="PF06769">
    <property type="entry name" value="YoeB_toxin"/>
    <property type="match status" value="1"/>
</dbReference>
<dbReference type="GO" id="GO:0006401">
    <property type="term" value="P:RNA catabolic process"/>
    <property type="evidence" value="ECO:0007669"/>
    <property type="project" value="InterPro"/>
</dbReference>
<dbReference type="Proteomes" id="UP000016361">
    <property type="component" value="Unassembled WGS sequence"/>
</dbReference>
<protein>
    <recommendedName>
        <fullName evidence="7">Endoribonuclease YoeB</fullName>
    </recommendedName>
    <alternativeName>
        <fullName evidence="6">Putative mRNA interferase YoeB</fullName>
    </alternativeName>
</protein>
<keyword evidence="9" id="KW-1185">Reference proteome</keyword>
<dbReference type="RefSeq" id="WP_020282000.1">
    <property type="nucleotide sequence ID" value="NZ_AZED01000013.1"/>
</dbReference>
<evidence type="ECO:0000256" key="6">
    <source>
        <dbReference type="ARBA" id="ARBA00030388"/>
    </source>
</evidence>
<dbReference type="PANTHER" id="PTHR38039">
    <property type="entry name" value="TOXIN YOEB"/>
    <property type="match status" value="1"/>
</dbReference>
<keyword evidence="2" id="KW-1277">Toxin-antitoxin system</keyword>
<dbReference type="eggNOG" id="COG4115">
    <property type="taxonomic scope" value="Bacteria"/>
</dbReference>
<evidence type="ECO:0000256" key="1">
    <source>
        <dbReference type="ARBA" id="ARBA00008172"/>
    </source>
</evidence>
<evidence type="ECO:0000256" key="5">
    <source>
        <dbReference type="ARBA" id="ARBA00022801"/>
    </source>
</evidence>
<dbReference type="AlphaFoldDB" id="S4NJT6"/>
<keyword evidence="3" id="KW-0540">Nuclease</keyword>
<sequence>MRKIKFTSEGMNDLRYWQEHDEKKVKRIKQLLANIRDTPFKGIGKPEPLRFDYSGKWSRRIDQENRLIYSVDPDTITVYQARYHY</sequence>
<dbReference type="GO" id="GO:0004519">
    <property type="term" value="F:endonuclease activity"/>
    <property type="evidence" value="ECO:0007669"/>
    <property type="project" value="UniProtKB-KW"/>
</dbReference>
<gene>
    <name evidence="8" type="ORF">LOT_2100</name>
</gene>
<dbReference type="NCBIfam" id="TIGR02116">
    <property type="entry name" value="toxin_Txe_YoeB"/>
    <property type="match status" value="1"/>
</dbReference>
<evidence type="ECO:0000256" key="7">
    <source>
        <dbReference type="ARBA" id="ARBA00050056"/>
    </source>
</evidence>
<comment type="caution">
    <text evidence="8">The sequence shown here is derived from an EMBL/GenBank/DDBJ whole genome shotgun (WGS) entry which is preliminary data.</text>
</comment>
<comment type="similarity">
    <text evidence="1">Belongs to the YoeB family.</text>
</comment>
<dbReference type="InterPro" id="IPR035093">
    <property type="entry name" value="RelE/ParE_toxin_dom_sf"/>
</dbReference>
<dbReference type="SUPFAM" id="SSF143011">
    <property type="entry name" value="RelE-like"/>
    <property type="match status" value="1"/>
</dbReference>
<dbReference type="PANTHER" id="PTHR38039:SF1">
    <property type="entry name" value="TOXIN YOEB"/>
    <property type="match status" value="1"/>
</dbReference>